<keyword evidence="1" id="KW-0472">Membrane</keyword>
<organism evidence="2 3">
    <name type="scientific">Berkelbacteria bacterium GW2011_GWA2_35_9</name>
    <dbReference type="NCBI Taxonomy" id="1618333"/>
    <lineage>
        <taxon>Bacteria</taxon>
        <taxon>Candidatus Berkelbacteria</taxon>
    </lineage>
</organism>
<gene>
    <name evidence="2" type="ORF">UR93_C0010G0010</name>
</gene>
<evidence type="ECO:0000313" key="3">
    <source>
        <dbReference type="Proteomes" id="UP000034316"/>
    </source>
</evidence>
<dbReference type="Proteomes" id="UP000034316">
    <property type="component" value="Unassembled WGS sequence"/>
</dbReference>
<protein>
    <submittedName>
        <fullName evidence="2">Protein phosphatase 2C-related protein</fullName>
    </submittedName>
</protein>
<dbReference type="AlphaFoldDB" id="A0A0G0D3D6"/>
<dbReference type="EMBL" id="LBRB01000010">
    <property type="protein sequence ID" value="KKP88689.1"/>
    <property type="molecule type" value="Genomic_DNA"/>
</dbReference>
<evidence type="ECO:0000313" key="2">
    <source>
        <dbReference type="EMBL" id="KKP88689.1"/>
    </source>
</evidence>
<evidence type="ECO:0000256" key="1">
    <source>
        <dbReference type="SAM" id="Phobius"/>
    </source>
</evidence>
<feature type="transmembrane region" description="Helical" evidence="1">
    <location>
        <begin position="6"/>
        <end position="25"/>
    </location>
</feature>
<keyword evidence="1" id="KW-0812">Transmembrane</keyword>
<dbReference type="STRING" id="1618333.UR93_C0010G0010"/>
<sequence length="211" mass="23746">MQITNFKIRLIIFLVIVVFSILAVIRISDWQKNNPKAQKITSSTKITTTSPIITTKNNISTTTKATSSTTTVTIDPEKSSSFTTYQGENFSLSYPNDWAETSSQPNYLLISSKTTATNLTVKYNEEINNFPGYEKKSEEDILVLGNILKLEYWEPLALDDDFGAGSVNNLAIINLNEGGKKALLIYSYQKSEQDAERIKEFKVIVDSFKFK</sequence>
<proteinExistence type="predicted"/>
<keyword evidence="1" id="KW-1133">Transmembrane helix</keyword>
<name>A0A0G0D3D6_9BACT</name>
<reference evidence="2 3" key="1">
    <citation type="journal article" date="2015" name="Nature">
        <title>rRNA introns, odd ribosomes, and small enigmatic genomes across a large radiation of phyla.</title>
        <authorList>
            <person name="Brown C.T."/>
            <person name="Hug L.A."/>
            <person name="Thomas B.C."/>
            <person name="Sharon I."/>
            <person name="Castelle C.J."/>
            <person name="Singh A."/>
            <person name="Wilkins M.J."/>
            <person name="Williams K.H."/>
            <person name="Banfield J.F."/>
        </authorList>
    </citation>
    <scope>NUCLEOTIDE SEQUENCE [LARGE SCALE GENOMIC DNA]</scope>
</reference>
<comment type="caution">
    <text evidence="2">The sequence shown here is derived from an EMBL/GenBank/DDBJ whole genome shotgun (WGS) entry which is preliminary data.</text>
</comment>
<accession>A0A0G0D3D6</accession>